<dbReference type="AlphaFoldDB" id="A0A367IJ03"/>
<organism evidence="3 4">
    <name type="scientific">Rhizopus stolonifer</name>
    <name type="common">Rhizopus nigricans</name>
    <dbReference type="NCBI Taxonomy" id="4846"/>
    <lineage>
        <taxon>Eukaryota</taxon>
        <taxon>Fungi</taxon>
        <taxon>Fungi incertae sedis</taxon>
        <taxon>Mucoromycota</taxon>
        <taxon>Mucoromycotina</taxon>
        <taxon>Mucoromycetes</taxon>
        <taxon>Mucorales</taxon>
        <taxon>Mucorineae</taxon>
        <taxon>Rhizopodaceae</taxon>
        <taxon>Rhizopus</taxon>
    </lineage>
</organism>
<dbReference type="EMBL" id="PJQM01007863">
    <property type="protein sequence ID" value="RCH77639.1"/>
    <property type="molecule type" value="Genomic_DNA"/>
</dbReference>
<sequence length="354" mass="40292">PPLDIVHSIVYSLLLLNTDLHVAQGNYKKMSRTEFVNNTMNAIHAQLDPEEEPLSVYSSSTSTLTLSYHPSTESLANRTIGSKCWDTDIRNLLKQMYDNIRNYQIAHGFPVVVDRRLSFKLSLGVMKIQGKNSQTTISSSQTMSSNRTDFFPCIASGLYCTDLPLSITSQSPYYKEGLVSRKHLLERTNQKARHRDWKECFMVIDHHQLRTYKLLRAKHLSHQAIGKGDWMSQAQRMDEIDLKHSLASCLLVHKRRYVFSLQQATGATYLFEVGSEEQAQEWVASCNYWAARKSKQPSMGVSSMEYGWSGQCPKTIDVWQAPTPSNVTSELDELGQQKAVLAHVKELNSELEMH</sequence>
<dbReference type="PROSITE" id="PS50003">
    <property type="entry name" value="PH_DOMAIN"/>
    <property type="match status" value="1"/>
</dbReference>
<accession>A0A367IJ03</accession>
<dbReference type="Gene3D" id="1.10.1000.11">
    <property type="entry name" value="Arf Nucleotide-binding Site Opener,domain 2"/>
    <property type="match status" value="1"/>
</dbReference>
<dbReference type="GO" id="GO:0005085">
    <property type="term" value="F:guanyl-nucleotide exchange factor activity"/>
    <property type="evidence" value="ECO:0007669"/>
    <property type="project" value="InterPro"/>
</dbReference>
<evidence type="ECO:0000256" key="1">
    <source>
        <dbReference type="SAM" id="SignalP"/>
    </source>
</evidence>
<dbReference type="GO" id="GO:0032012">
    <property type="term" value="P:regulation of ARF protein signal transduction"/>
    <property type="evidence" value="ECO:0007669"/>
    <property type="project" value="InterPro"/>
</dbReference>
<evidence type="ECO:0000313" key="4">
    <source>
        <dbReference type="Proteomes" id="UP000253551"/>
    </source>
</evidence>
<dbReference type="Pfam" id="PF01369">
    <property type="entry name" value="Sec7"/>
    <property type="match status" value="1"/>
</dbReference>
<reference evidence="3 4" key="1">
    <citation type="journal article" date="2018" name="G3 (Bethesda)">
        <title>Phylogenetic and Phylogenomic Definition of Rhizopus Species.</title>
        <authorList>
            <person name="Gryganskyi A.P."/>
            <person name="Golan J."/>
            <person name="Dolatabadi S."/>
            <person name="Mondo S."/>
            <person name="Robb S."/>
            <person name="Idnurm A."/>
            <person name="Muszewska A."/>
            <person name="Steczkiewicz K."/>
            <person name="Masonjones S."/>
            <person name="Liao H.L."/>
            <person name="Gajdeczka M.T."/>
            <person name="Anike F."/>
            <person name="Vuek A."/>
            <person name="Anishchenko I.M."/>
            <person name="Voigt K."/>
            <person name="de Hoog G.S."/>
            <person name="Smith M.E."/>
            <person name="Heitman J."/>
            <person name="Vilgalys R."/>
            <person name="Stajich J.E."/>
        </authorList>
    </citation>
    <scope>NUCLEOTIDE SEQUENCE [LARGE SCALE GENOMIC DNA]</scope>
    <source>
        <strain evidence="3 4">LSU 92-RS-03</strain>
    </source>
</reference>
<dbReference type="Gene3D" id="2.30.29.30">
    <property type="entry name" value="Pleckstrin-homology domain (PH domain)/Phosphotyrosine-binding domain (PTB)"/>
    <property type="match status" value="1"/>
</dbReference>
<gene>
    <name evidence="3" type="ORF">CU098_000454</name>
</gene>
<feature type="chain" id="PRO_5016927199" description="PH domain-containing protein" evidence="1">
    <location>
        <begin position="26"/>
        <end position="354"/>
    </location>
</feature>
<dbReference type="InterPro" id="IPR011993">
    <property type="entry name" value="PH-like_dom_sf"/>
</dbReference>
<evidence type="ECO:0000313" key="3">
    <source>
        <dbReference type="EMBL" id="RCH77639.1"/>
    </source>
</evidence>
<comment type="caution">
    <text evidence="3">The sequence shown here is derived from an EMBL/GenBank/DDBJ whole genome shotgun (WGS) entry which is preliminary data.</text>
</comment>
<dbReference type="OrthoDB" id="2157641at2759"/>
<dbReference type="STRING" id="4846.A0A367IJ03"/>
<dbReference type="InterPro" id="IPR023394">
    <property type="entry name" value="Sec7_C_sf"/>
</dbReference>
<feature type="non-terminal residue" evidence="3">
    <location>
        <position position="354"/>
    </location>
</feature>
<dbReference type="SMART" id="SM00233">
    <property type="entry name" value="PH"/>
    <property type="match status" value="1"/>
</dbReference>
<protein>
    <recommendedName>
        <fullName evidence="2">PH domain-containing protein</fullName>
    </recommendedName>
</protein>
<name>A0A367IJ03_RHIST</name>
<dbReference type="InterPro" id="IPR000904">
    <property type="entry name" value="Sec7_dom"/>
</dbReference>
<dbReference type="Pfam" id="PF15410">
    <property type="entry name" value="PH_9"/>
    <property type="match status" value="1"/>
</dbReference>
<dbReference type="SUPFAM" id="SSF50729">
    <property type="entry name" value="PH domain-like"/>
    <property type="match status" value="1"/>
</dbReference>
<feature type="non-terminal residue" evidence="3">
    <location>
        <position position="1"/>
    </location>
</feature>
<dbReference type="InterPro" id="IPR035999">
    <property type="entry name" value="Sec7_dom_sf"/>
</dbReference>
<dbReference type="InterPro" id="IPR001849">
    <property type="entry name" value="PH_domain"/>
</dbReference>
<dbReference type="Proteomes" id="UP000253551">
    <property type="component" value="Unassembled WGS sequence"/>
</dbReference>
<feature type="signal peptide" evidence="1">
    <location>
        <begin position="1"/>
        <end position="25"/>
    </location>
</feature>
<dbReference type="SUPFAM" id="SSF48425">
    <property type="entry name" value="Sec7 domain"/>
    <property type="match status" value="1"/>
</dbReference>
<keyword evidence="4" id="KW-1185">Reference proteome</keyword>
<proteinExistence type="predicted"/>
<evidence type="ECO:0000259" key="2">
    <source>
        <dbReference type="PROSITE" id="PS50003"/>
    </source>
</evidence>
<feature type="domain" description="PH" evidence="2">
    <location>
        <begin position="178"/>
        <end position="291"/>
    </location>
</feature>
<keyword evidence="1" id="KW-0732">Signal</keyword>
<dbReference type="InterPro" id="IPR041681">
    <property type="entry name" value="PH_9"/>
</dbReference>